<dbReference type="PANTHER" id="PTHR45740:SF2">
    <property type="entry name" value="POLY [ADP-RIBOSE] POLYMERASE"/>
    <property type="match status" value="1"/>
</dbReference>
<keyword evidence="4" id="KW-1185">Reference proteome</keyword>
<dbReference type="Proteomes" id="UP000305067">
    <property type="component" value="Unassembled WGS sequence"/>
</dbReference>
<dbReference type="EC" id="2.4.2.-" evidence="1"/>
<evidence type="ECO:0000313" key="3">
    <source>
        <dbReference type="EMBL" id="TFL04289.1"/>
    </source>
</evidence>
<evidence type="ECO:0000256" key="1">
    <source>
        <dbReference type="RuleBase" id="RU362114"/>
    </source>
</evidence>
<evidence type="ECO:0000313" key="4">
    <source>
        <dbReference type="Proteomes" id="UP000305067"/>
    </source>
</evidence>
<name>A0A5C3QVA4_9AGAR</name>
<keyword evidence="1" id="KW-0808">Transferase</keyword>
<evidence type="ECO:0000259" key="2">
    <source>
        <dbReference type="PROSITE" id="PS51059"/>
    </source>
</evidence>
<dbReference type="EMBL" id="ML178819">
    <property type="protein sequence ID" value="TFL04289.1"/>
    <property type="molecule type" value="Genomic_DNA"/>
</dbReference>
<dbReference type="PANTHER" id="PTHR45740">
    <property type="entry name" value="POLY [ADP-RIBOSE] POLYMERASE"/>
    <property type="match status" value="1"/>
</dbReference>
<proteinExistence type="predicted"/>
<dbReference type="Pfam" id="PF00644">
    <property type="entry name" value="PARP"/>
    <property type="match status" value="1"/>
</dbReference>
<dbReference type="OrthoDB" id="9514740at2759"/>
<feature type="domain" description="PARP catalytic" evidence="2">
    <location>
        <begin position="6"/>
        <end position="241"/>
    </location>
</feature>
<dbReference type="PROSITE" id="PS51059">
    <property type="entry name" value="PARP_CATALYTIC"/>
    <property type="match status" value="1"/>
</dbReference>
<protein>
    <recommendedName>
        <fullName evidence="1">Poly [ADP-ribose] polymerase</fullName>
        <shortName evidence="1">PARP</shortName>
        <ecNumber evidence="1">2.4.2.-</ecNumber>
    </recommendedName>
</protein>
<dbReference type="InterPro" id="IPR012317">
    <property type="entry name" value="Poly(ADP-ribose)pol_cat_dom"/>
</dbReference>
<keyword evidence="1" id="KW-0328">Glycosyltransferase</keyword>
<accession>A0A5C3QVA4</accession>
<gene>
    <name evidence="3" type="ORF">BDV98DRAFT_563877</name>
</gene>
<dbReference type="InterPro" id="IPR051712">
    <property type="entry name" value="ARTD-AVP"/>
</dbReference>
<dbReference type="GO" id="GO:0005634">
    <property type="term" value="C:nucleus"/>
    <property type="evidence" value="ECO:0007669"/>
    <property type="project" value="TreeGrafter"/>
</dbReference>
<sequence>MTSHSDIPPAVYLTPGEHLLRCLDVAEPEFNQVSCLFVDNWKHPRSVKPRPRICAIYEVRLELDSLLSYHSYRNEVQLTTKGSERFFDNGNETLLFHGTDRLCAIGEHRKSILPCFAPACRLCCIIRRSYDIRKSRTKHNFSRFGKGVYTTSCSSKADDYAKNLSDKPKFKAMLVNRVLVGKSAVLTRTNVALSGPPNGYHSVQGKPGADLNYPETVVYRDEAIRPAYLVIYGDQRHEKEVALASKIRSLFRTPLAS</sequence>
<dbReference type="Gene3D" id="6.20.320.10">
    <property type="match status" value="1"/>
</dbReference>
<dbReference type="SUPFAM" id="SSF56399">
    <property type="entry name" value="ADP-ribosylation"/>
    <property type="match status" value="1"/>
</dbReference>
<dbReference type="GO" id="GO:0003950">
    <property type="term" value="F:NAD+ poly-ADP-ribosyltransferase activity"/>
    <property type="evidence" value="ECO:0007669"/>
    <property type="project" value="UniProtKB-UniRule"/>
</dbReference>
<dbReference type="AlphaFoldDB" id="A0A5C3QVA4"/>
<reference evidence="3 4" key="1">
    <citation type="journal article" date="2019" name="Nat. Ecol. Evol.">
        <title>Megaphylogeny resolves global patterns of mushroom evolution.</title>
        <authorList>
            <person name="Varga T."/>
            <person name="Krizsan K."/>
            <person name="Foldi C."/>
            <person name="Dima B."/>
            <person name="Sanchez-Garcia M."/>
            <person name="Sanchez-Ramirez S."/>
            <person name="Szollosi G.J."/>
            <person name="Szarkandi J.G."/>
            <person name="Papp V."/>
            <person name="Albert L."/>
            <person name="Andreopoulos W."/>
            <person name="Angelini C."/>
            <person name="Antonin V."/>
            <person name="Barry K.W."/>
            <person name="Bougher N.L."/>
            <person name="Buchanan P."/>
            <person name="Buyck B."/>
            <person name="Bense V."/>
            <person name="Catcheside P."/>
            <person name="Chovatia M."/>
            <person name="Cooper J."/>
            <person name="Damon W."/>
            <person name="Desjardin D."/>
            <person name="Finy P."/>
            <person name="Geml J."/>
            <person name="Haridas S."/>
            <person name="Hughes K."/>
            <person name="Justo A."/>
            <person name="Karasinski D."/>
            <person name="Kautmanova I."/>
            <person name="Kiss B."/>
            <person name="Kocsube S."/>
            <person name="Kotiranta H."/>
            <person name="LaButti K.M."/>
            <person name="Lechner B.E."/>
            <person name="Liimatainen K."/>
            <person name="Lipzen A."/>
            <person name="Lukacs Z."/>
            <person name="Mihaltcheva S."/>
            <person name="Morgado L.N."/>
            <person name="Niskanen T."/>
            <person name="Noordeloos M.E."/>
            <person name="Ohm R.A."/>
            <person name="Ortiz-Santana B."/>
            <person name="Ovrebo C."/>
            <person name="Racz N."/>
            <person name="Riley R."/>
            <person name="Savchenko A."/>
            <person name="Shiryaev A."/>
            <person name="Soop K."/>
            <person name="Spirin V."/>
            <person name="Szebenyi C."/>
            <person name="Tomsovsky M."/>
            <person name="Tulloss R.E."/>
            <person name="Uehling J."/>
            <person name="Grigoriev I.V."/>
            <person name="Vagvolgyi C."/>
            <person name="Papp T."/>
            <person name="Martin F.M."/>
            <person name="Miettinen O."/>
            <person name="Hibbett D.S."/>
            <person name="Nagy L.G."/>
        </authorList>
    </citation>
    <scope>NUCLEOTIDE SEQUENCE [LARGE SCALE GENOMIC DNA]</scope>
    <source>
        <strain evidence="3 4">CBS 309.79</strain>
    </source>
</reference>
<organism evidence="3 4">
    <name type="scientific">Pterulicium gracile</name>
    <dbReference type="NCBI Taxonomy" id="1884261"/>
    <lineage>
        <taxon>Eukaryota</taxon>
        <taxon>Fungi</taxon>
        <taxon>Dikarya</taxon>
        <taxon>Basidiomycota</taxon>
        <taxon>Agaricomycotina</taxon>
        <taxon>Agaricomycetes</taxon>
        <taxon>Agaricomycetidae</taxon>
        <taxon>Agaricales</taxon>
        <taxon>Pleurotineae</taxon>
        <taxon>Pterulaceae</taxon>
        <taxon>Pterulicium</taxon>
    </lineage>
</organism>
<dbReference type="Gene3D" id="3.90.228.10">
    <property type="match status" value="1"/>
</dbReference>
<dbReference type="GO" id="GO:1990404">
    <property type="term" value="F:NAD+-protein mono-ADP-ribosyltransferase activity"/>
    <property type="evidence" value="ECO:0007669"/>
    <property type="project" value="TreeGrafter"/>
</dbReference>
<dbReference type="STRING" id="1884261.A0A5C3QVA4"/>
<keyword evidence="1" id="KW-0520">NAD</keyword>